<evidence type="ECO:0000256" key="4">
    <source>
        <dbReference type="ARBA" id="ARBA00023157"/>
    </source>
</evidence>
<evidence type="ECO:0000256" key="3">
    <source>
        <dbReference type="ARBA" id="ARBA00023002"/>
    </source>
</evidence>
<dbReference type="Pfam" id="PF13462">
    <property type="entry name" value="Thioredoxin_4"/>
    <property type="match status" value="1"/>
</dbReference>
<dbReference type="InterPro" id="IPR012336">
    <property type="entry name" value="Thioredoxin-like_fold"/>
</dbReference>
<evidence type="ECO:0000313" key="8">
    <source>
        <dbReference type="Proteomes" id="UP000198607"/>
    </source>
</evidence>
<dbReference type="GO" id="GO:0016491">
    <property type="term" value="F:oxidoreductase activity"/>
    <property type="evidence" value="ECO:0007669"/>
    <property type="project" value="UniProtKB-KW"/>
</dbReference>
<accession>A0A1G7YHT0</accession>
<dbReference type="EMBL" id="FNCY01000002">
    <property type="protein sequence ID" value="SDG95785.1"/>
    <property type="molecule type" value="Genomic_DNA"/>
</dbReference>
<organism evidence="7 8">
    <name type="scientific">Propionivibrio dicarboxylicus</name>
    <dbReference type="NCBI Taxonomy" id="83767"/>
    <lineage>
        <taxon>Bacteria</taxon>
        <taxon>Pseudomonadati</taxon>
        <taxon>Pseudomonadota</taxon>
        <taxon>Betaproteobacteria</taxon>
        <taxon>Rhodocyclales</taxon>
        <taxon>Rhodocyclaceae</taxon>
        <taxon>Propionivibrio</taxon>
    </lineage>
</organism>
<keyword evidence="8" id="KW-1185">Reference proteome</keyword>
<name>A0A1G7YHT0_9RHOO</name>
<gene>
    <name evidence="7" type="ORF">SAMN05660652_01004</name>
</gene>
<dbReference type="SUPFAM" id="SSF52833">
    <property type="entry name" value="Thioredoxin-like"/>
    <property type="match status" value="1"/>
</dbReference>
<keyword evidence="5" id="KW-0676">Redox-active center</keyword>
<dbReference type="PANTHER" id="PTHR13887:SF14">
    <property type="entry name" value="DISULFIDE BOND FORMATION PROTEIN D"/>
    <property type="match status" value="1"/>
</dbReference>
<dbReference type="AlphaFoldDB" id="A0A1G7YHT0"/>
<dbReference type="RefSeq" id="WP_091934608.1">
    <property type="nucleotide sequence ID" value="NZ_FNCY01000002.1"/>
</dbReference>
<evidence type="ECO:0000256" key="2">
    <source>
        <dbReference type="ARBA" id="ARBA00022729"/>
    </source>
</evidence>
<evidence type="ECO:0000259" key="6">
    <source>
        <dbReference type="PROSITE" id="PS51352"/>
    </source>
</evidence>
<reference evidence="7 8" key="1">
    <citation type="submission" date="2016-10" db="EMBL/GenBank/DDBJ databases">
        <authorList>
            <person name="de Groot N.N."/>
        </authorList>
    </citation>
    <scope>NUCLEOTIDE SEQUENCE [LARGE SCALE GENOMIC DNA]</scope>
    <source>
        <strain evidence="7 8">DSM 5885</strain>
    </source>
</reference>
<keyword evidence="4" id="KW-1015">Disulfide bond</keyword>
<dbReference type="Proteomes" id="UP000198607">
    <property type="component" value="Unassembled WGS sequence"/>
</dbReference>
<dbReference type="GO" id="GO:0016853">
    <property type="term" value="F:isomerase activity"/>
    <property type="evidence" value="ECO:0007669"/>
    <property type="project" value="UniProtKB-KW"/>
</dbReference>
<protein>
    <submittedName>
        <fullName evidence="7">Protein-disulfide isomerase</fullName>
    </submittedName>
</protein>
<proteinExistence type="inferred from homology"/>
<dbReference type="PANTHER" id="PTHR13887">
    <property type="entry name" value="GLUTATHIONE S-TRANSFERASE KAPPA"/>
    <property type="match status" value="1"/>
</dbReference>
<sequence length="218" mass="24272">MKQKTVFIASAIALLLAFVAGVLFYQNQQEKAANEKAEANRAILTRMHSPTLGSANAPVVIVEFLDPACETCGAFYPRVKKMMAEHPDRIRLVLRHAPFHRGSDNVVAALEAARRQGKFWPALEILLANQSDWAQNHTANIDRAWKYLERVGLNMEQLALDMRSPEIANVITQDLADAKALGVTMTPEYFVNGKPLPSFGFEQLKDLVDKALAETRGR</sequence>
<dbReference type="Gene3D" id="3.40.30.10">
    <property type="entry name" value="Glutaredoxin"/>
    <property type="match status" value="1"/>
</dbReference>
<dbReference type="STRING" id="83767.SAMN05660652_01004"/>
<comment type="similarity">
    <text evidence="1">Belongs to the thioredoxin family. DsbA subfamily.</text>
</comment>
<evidence type="ECO:0000256" key="1">
    <source>
        <dbReference type="ARBA" id="ARBA00005791"/>
    </source>
</evidence>
<feature type="domain" description="Thioredoxin" evidence="6">
    <location>
        <begin position="31"/>
        <end position="213"/>
    </location>
</feature>
<evidence type="ECO:0000313" key="7">
    <source>
        <dbReference type="EMBL" id="SDG95785.1"/>
    </source>
</evidence>
<dbReference type="InterPro" id="IPR036249">
    <property type="entry name" value="Thioredoxin-like_sf"/>
</dbReference>
<dbReference type="OrthoDB" id="9780340at2"/>
<dbReference type="InterPro" id="IPR013766">
    <property type="entry name" value="Thioredoxin_domain"/>
</dbReference>
<dbReference type="PROSITE" id="PS51352">
    <property type="entry name" value="THIOREDOXIN_2"/>
    <property type="match status" value="1"/>
</dbReference>
<keyword evidence="3" id="KW-0560">Oxidoreductase</keyword>
<keyword evidence="2" id="KW-0732">Signal</keyword>
<keyword evidence="7" id="KW-0413">Isomerase</keyword>
<evidence type="ECO:0000256" key="5">
    <source>
        <dbReference type="ARBA" id="ARBA00023284"/>
    </source>
</evidence>